<evidence type="ECO:0000259" key="4">
    <source>
        <dbReference type="Pfam" id="PF01048"/>
    </source>
</evidence>
<evidence type="ECO:0000256" key="3">
    <source>
        <dbReference type="ARBA" id="ARBA00048447"/>
    </source>
</evidence>
<dbReference type="EMBL" id="DSZN01000109">
    <property type="protein sequence ID" value="HGQ86092.1"/>
    <property type="molecule type" value="Genomic_DNA"/>
</dbReference>
<evidence type="ECO:0000256" key="1">
    <source>
        <dbReference type="ARBA" id="ARBA00011888"/>
    </source>
</evidence>
<dbReference type="GO" id="GO:0004850">
    <property type="term" value="F:uridine phosphorylase activity"/>
    <property type="evidence" value="ECO:0007669"/>
    <property type="project" value="UniProtKB-EC"/>
</dbReference>
<name>A0A7C4JRG6_9BACT</name>
<evidence type="ECO:0000256" key="2">
    <source>
        <dbReference type="ARBA" id="ARBA00021980"/>
    </source>
</evidence>
<dbReference type="GO" id="GO:0005829">
    <property type="term" value="C:cytosol"/>
    <property type="evidence" value="ECO:0007669"/>
    <property type="project" value="TreeGrafter"/>
</dbReference>
<dbReference type="GO" id="GO:0009116">
    <property type="term" value="P:nucleoside metabolic process"/>
    <property type="evidence" value="ECO:0007669"/>
    <property type="project" value="InterPro"/>
</dbReference>
<dbReference type="PANTHER" id="PTHR43691">
    <property type="entry name" value="URIDINE PHOSPHORYLASE"/>
    <property type="match status" value="1"/>
</dbReference>
<evidence type="ECO:0000313" key="5">
    <source>
        <dbReference type="EMBL" id="HGQ86092.1"/>
    </source>
</evidence>
<dbReference type="Gene3D" id="3.40.50.1580">
    <property type="entry name" value="Nucleoside phosphorylase domain"/>
    <property type="match status" value="1"/>
</dbReference>
<accession>A0A7C4JRG6</accession>
<reference evidence="5" key="1">
    <citation type="journal article" date="2020" name="mSystems">
        <title>Genome- and Community-Level Interaction Insights into Carbon Utilization and Element Cycling Functions of Hydrothermarchaeota in Hydrothermal Sediment.</title>
        <authorList>
            <person name="Zhou Z."/>
            <person name="Liu Y."/>
            <person name="Xu W."/>
            <person name="Pan J."/>
            <person name="Luo Z.H."/>
            <person name="Li M."/>
        </authorList>
    </citation>
    <scope>NUCLEOTIDE SEQUENCE [LARGE SCALE GENOMIC DNA]</scope>
    <source>
        <strain evidence="5">SpSt-6</strain>
    </source>
</reference>
<protein>
    <recommendedName>
        <fullName evidence="2">Uridine phosphorylase</fullName>
        <ecNumber evidence="1">2.4.2.3</ecNumber>
    </recommendedName>
</protein>
<feature type="domain" description="Nucleoside phosphorylase" evidence="4">
    <location>
        <begin position="50"/>
        <end position="223"/>
    </location>
</feature>
<organism evidence="5">
    <name type="scientific">Thermodesulfobacterium geofontis</name>
    <dbReference type="NCBI Taxonomy" id="1295609"/>
    <lineage>
        <taxon>Bacteria</taxon>
        <taxon>Pseudomonadati</taxon>
        <taxon>Thermodesulfobacteriota</taxon>
        <taxon>Thermodesulfobacteria</taxon>
        <taxon>Thermodesulfobacteriales</taxon>
        <taxon>Thermodesulfobacteriaceae</taxon>
        <taxon>Thermodesulfobacterium</taxon>
    </lineage>
</organism>
<dbReference type="Pfam" id="PF01048">
    <property type="entry name" value="PNP_UDP_1"/>
    <property type="match status" value="1"/>
</dbReference>
<dbReference type="InterPro" id="IPR000845">
    <property type="entry name" value="Nucleoside_phosphorylase_d"/>
</dbReference>
<comment type="caution">
    <text evidence="5">The sequence shown here is derived from an EMBL/GenBank/DDBJ whole genome shotgun (WGS) entry which is preliminary data.</text>
</comment>
<dbReference type="InterPro" id="IPR035994">
    <property type="entry name" value="Nucleoside_phosphorylase_sf"/>
</dbReference>
<dbReference type="SUPFAM" id="SSF53167">
    <property type="entry name" value="Purine and uridine phosphorylases"/>
    <property type="match status" value="1"/>
</dbReference>
<sequence>MFLPKLKIKTGKRSVIFFTLPEWNHAKEKILTGKNASFLNLQIKYNEKSLILGPVIGAPFLSIVLEVLKSLGIEEIIGIGWAGKLSFKINRGDLFLPLKAYTKEGTSKFYFPKKRVFNPNKTLFERIEKEMIKRSINFKKGSIISVDAPFVFERKAYLEKRRNKIEALDMETSALFSIGISLQIKVMALHFIIDEVGKFFKERPEEEIKIKRQKVFELLKDFLDYKI</sequence>
<comment type="catalytic activity">
    <reaction evidence="3">
        <text>uridine + phosphate = alpha-D-ribose 1-phosphate + uracil</text>
        <dbReference type="Rhea" id="RHEA:24388"/>
        <dbReference type="ChEBI" id="CHEBI:16704"/>
        <dbReference type="ChEBI" id="CHEBI:17568"/>
        <dbReference type="ChEBI" id="CHEBI:43474"/>
        <dbReference type="ChEBI" id="CHEBI:57720"/>
        <dbReference type="EC" id="2.4.2.3"/>
    </reaction>
</comment>
<dbReference type="AlphaFoldDB" id="A0A7C4JRG6"/>
<gene>
    <name evidence="5" type="ORF">ENT66_07290</name>
</gene>
<dbReference type="EC" id="2.4.2.3" evidence="1"/>
<dbReference type="PANTHER" id="PTHR43691:SF11">
    <property type="entry name" value="FI09636P-RELATED"/>
    <property type="match status" value="1"/>
</dbReference>
<proteinExistence type="predicted"/>